<evidence type="ECO:0000313" key="4">
    <source>
        <dbReference type="EMBL" id="SVA48774.1"/>
    </source>
</evidence>
<dbReference type="PANTHER" id="PTHR43649">
    <property type="entry name" value="ARABINOSE-BINDING PROTEIN-RELATED"/>
    <property type="match status" value="1"/>
</dbReference>
<dbReference type="GO" id="GO:0030313">
    <property type="term" value="C:cell envelope"/>
    <property type="evidence" value="ECO:0007669"/>
    <property type="project" value="UniProtKB-SubCell"/>
</dbReference>
<dbReference type="EMBL" id="UINC01011012">
    <property type="protein sequence ID" value="SVA48774.1"/>
    <property type="molecule type" value="Genomic_DNA"/>
</dbReference>
<keyword evidence="2" id="KW-0813">Transport</keyword>
<comment type="subcellular location">
    <subcellularLocation>
        <location evidence="1">Cell envelope</location>
    </subcellularLocation>
</comment>
<gene>
    <name evidence="4" type="ORF">METZ01_LOCUS101628</name>
</gene>
<evidence type="ECO:0000256" key="1">
    <source>
        <dbReference type="ARBA" id="ARBA00004196"/>
    </source>
</evidence>
<organism evidence="4">
    <name type="scientific">marine metagenome</name>
    <dbReference type="NCBI Taxonomy" id="408172"/>
    <lineage>
        <taxon>unclassified sequences</taxon>
        <taxon>metagenomes</taxon>
        <taxon>ecological metagenomes</taxon>
    </lineage>
</organism>
<sequence length="449" mass="50199">MIFPITTTKGEQMSKIISTITILGIMFFSVPTFAKPIELHYWHGHTGKLENIINNIADRWNSKQNESRLIPTSKGSYEDILAAFIAAYRAGEHPHMVQIYDAGAAIMVAQVKNGVVYPFEDMAAKYGVSFNKDDYIPGIRNFYADSNGKMIGIPFNSSTCLMYANMDVLKKAGIDSIPKTYEEFEKIAPKIKAAGFIPLLQSHSPWIWTENFFSRHNLLMTDGNNGYDAVPTKTLFAETPAFISHWKKVKEWKDKGWYGYKGRSWGDNQAPFIAGEAAFWLGSAASFSGMKGVVPNFTVNHIPYWNSVTKGKQYPTFIGGAANWILSGKSDKEYKQLMKLAEFMTTPEIQLYYHNMSGYAAVTHSATKLANDIGFYNASPYHKAVGEQLSLEGSTIPGGYRAGNWPQIREVIYENVAKLLSGEISAKKAWSNTDKGSARLLKQFARTLK</sequence>
<evidence type="ECO:0000256" key="2">
    <source>
        <dbReference type="ARBA" id="ARBA00022448"/>
    </source>
</evidence>
<proteinExistence type="predicted"/>
<dbReference type="SUPFAM" id="SSF53850">
    <property type="entry name" value="Periplasmic binding protein-like II"/>
    <property type="match status" value="1"/>
</dbReference>
<evidence type="ECO:0008006" key="5">
    <source>
        <dbReference type="Google" id="ProtNLM"/>
    </source>
</evidence>
<name>A0A381W8F8_9ZZZZ</name>
<dbReference type="InterPro" id="IPR006059">
    <property type="entry name" value="SBP"/>
</dbReference>
<dbReference type="Gene3D" id="3.40.190.10">
    <property type="entry name" value="Periplasmic binding protein-like II"/>
    <property type="match status" value="2"/>
</dbReference>
<dbReference type="PANTHER" id="PTHR43649:SF31">
    <property type="entry name" value="SN-GLYCEROL-3-PHOSPHATE-BINDING PERIPLASMIC PROTEIN UGPB"/>
    <property type="match status" value="1"/>
</dbReference>
<accession>A0A381W8F8</accession>
<reference evidence="4" key="1">
    <citation type="submission" date="2018-05" db="EMBL/GenBank/DDBJ databases">
        <authorList>
            <person name="Lanie J.A."/>
            <person name="Ng W.-L."/>
            <person name="Kazmierczak K.M."/>
            <person name="Andrzejewski T.M."/>
            <person name="Davidsen T.M."/>
            <person name="Wayne K.J."/>
            <person name="Tettelin H."/>
            <person name="Glass J.I."/>
            <person name="Rusch D."/>
            <person name="Podicherti R."/>
            <person name="Tsui H.-C.T."/>
            <person name="Winkler M.E."/>
        </authorList>
    </citation>
    <scope>NUCLEOTIDE SEQUENCE</scope>
</reference>
<protein>
    <recommendedName>
        <fullName evidence="5">Sugar ABC transporter substrate-binding protein</fullName>
    </recommendedName>
</protein>
<dbReference type="AlphaFoldDB" id="A0A381W8F8"/>
<keyword evidence="3" id="KW-0732">Signal</keyword>
<dbReference type="InterPro" id="IPR050490">
    <property type="entry name" value="Bact_solute-bd_prot1"/>
</dbReference>
<dbReference type="Pfam" id="PF13416">
    <property type="entry name" value="SBP_bac_8"/>
    <property type="match status" value="1"/>
</dbReference>
<evidence type="ECO:0000256" key="3">
    <source>
        <dbReference type="ARBA" id="ARBA00022729"/>
    </source>
</evidence>